<protein>
    <submittedName>
        <fullName evidence="1">Uncharacterized protein</fullName>
    </submittedName>
</protein>
<dbReference type="Proteomes" id="UP000245712">
    <property type="component" value="Unassembled WGS sequence"/>
</dbReference>
<name>A0ABX5KPJ1_9BURK</name>
<accession>A0ABX5KPJ1</accession>
<dbReference type="EMBL" id="QEOB01000005">
    <property type="protein sequence ID" value="PVX84328.1"/>
    <property type="molecule type" value="Genomic_DNA"/>
</dbReference>
<gene>
    <name evidence="1" type="ORF">C7402_105169</name>
</gene>
<reference evidence="1 2" key="1">
    <citation type="submission" date="2018-05" db="EMBL/GenBank/DDBJ databases">
        <title>Genomic Encyclopedia of Type Strains, Phase IV (KMG-V): Genome sequencing to study the core and pangenomes of soil and plant-associated prokaryotes.</title>
        <authorList>
            <person name="Whitman W."/>
        </authorList>
    </citation>
    <scope>NUCLEOTIDE SEQUENCE [LARGE SCALE GENOMIC DNA]</scope>
    <source>
        <strain evidence="1 2">SCZa-39</strain>
    </source>
</reference>
<evidence type="ECO:0000313" key="1">
    <source>
        <dbReference type="EMBL" id="PVX84328.1"/>
    </source>
</evidence>
<evidence type="ECO:0000313" key="2">
    <source>
        <dbReference type="Proteomes" id="UP000245712"/>
    </source>
</evidence>
<comment type="caution">
    <text evidence="1">The sequence shown here is derived from an EMBL/GenBank/DDBJ whole genome shotgun (WGS) entry which is preliminary data.</text>
</comment>
<organism evidence="1 2">
    <name type="scientific">Paraburkholderia unamae</name>
    <dbReference type="NCBI Taxonomy" id="219649"/>
    <lineage>
        <taxon>Bacteria</taxon>
        <taxon>Pseudomonadati</taxon>
        <taxon>Pseudomonadota</taxon>
        <taxon>Betaproteobacteria</taxon>
        <taxon>Burkholderiales</taxon>
        <taxon>Burkholderiaceae</taxon>
        <taxon>Paraburkholderia</taxon>
    </lineage>
</organism>
<keyword evidence="2" id="KW-1185">Reference proteome</keyword>
<proteinExistence type="predicted"/>
<sequence length="96" mass="10294">MTQEDEIENLKGQMAALQAFVQSAINISADLDGLLTAFELVLVDAEGVWAEASDEFHVGMSGKAALIRQHLAATKGLRPLPPRKVRIPLDPPSGSE</sequence>
<dbReference type="RefSeq" id="WP_116610889.1">
    <property type="nucleotide sequence ID" value="NZ_QEOB01000005.1"/>
</dbReference>